<dbReference type="PANTHER" id="PTHR33392">
    <property type="entry name" value="POLYISOPRENYL-TEICHOIC ACID--PEPTIDOGLYCAN TEICHOIC ACID TRANSFERASE TAGU"/>
    <property type="match status" value="1"/>
</dbReference>
<keyword evidence="2" id="KW-0472">Membrane</keyword>
<keyword evidence="2" id="KW-1133">Transmembrane helix</keyword>
<organism evidence="5 6">
    <name type="scientific">[Eubacterium] hominis</name>
    <dbReference type="NCBI Taxonomy" id="2764325"/>
    <lineage>
        <taxon>Bacteria</taxon>
        <taxon>Bacillati</taxon>
        <taxon>Bacillota</taxon>
        <taxon>Erysipelotrichia</taxon>
        <taxon>Erysipelotrichales</taxon>
        <taxon>Erysipelotrichaceae</taxon>
        <taxon>Amedibacillus</taxon>
    </lineage>
</organism>
<dbReference type="InterPro" id="IPR050922">
    <property type="entry name" value="LytR/CpsA/Psr_CW_biosynth"/>
</dbReference>
<evidence type="ECO:0000313" key="6">
    <source>
        <dbReference type="Proteomes" id="UP000515856"/>
    </source>
</evidence>
<accession>A0A7G9GKR0</accession>
<dbReference type="EMBL" id="CP060636">
    <property type="protein sequence ID" value="QNM11392.1"/>
    <property type="molecule type" value="Genomic_DNA"/>
</dbReference>
<proteinExistence type="inferred from homology"/>
<dbReference type="Pfam" id="PF09084">
    <property type="entry name" value="NMT1"/>
    <property type="match status" value="1"/>
</dbReference>
<dbReference type="Proteomes" id="UP000515856">
    <property type="component" value="Chromosome"/>
</dbReference>
<evidence type="ECO:0000259" key="3">
    <source>
        <dbReference type="Pfam" id="PF03816"/>
    </source>
</evidence>
<dbReference type="InterPro" id="IPR015168">
    <property type="entry name" value="SsuA/THI5"/>
</dbReference>
<protein>
    <submittedName>
        <fullName evidence="5">LCP family protein</fullName>
    </submittedName>
</protein>
<feature type="domain" description="Cell envelope-related transcriptional attenuator" evidence="3">
    <location>
        <begin position="236"/>
        <end position="379"/>
    </location>
</feature>
<sequence length="471" mass="52756">MKLNKKEIIFTSVVGLVTLITLYLLLRLNVLPMKYCIPLIILLIVICGVLIYTQIKNKSTKIGKVLIVLVSILLLFGDYAMYKGNGTLRKISNQKEGYAIVSVIVKSDNEAEDLKGLKGQRLGYSDTGETTYVYRALSDVKKEISDDVSLISYKSMNTFSEDFYDNKVDALLLDESTRATIEDEHPDFSRKTKVIAQFEYKIEEEDLSKNVKVTNVPFNVYITGIDTYGEISTTGRSDVNMIATINPKTKQILLTSIPRDYYIEQTCQGNQKDKLTHTGFFGVGCTLTSVENFFGIELNYYARVNFSSLEKIVNALGGVTISNPHDFSAGGFHFEEGDIQLNGAQALAFSRERYSFVDGDFERGRDQMRVLTAIINKITSPAIITNYSSVLDAIADTFQTNMNEDEIKAIINMQLDDMAGWKIKQISVSGTGGSDWTPANGFNAYVAYPDMDSVHEAVEMMRKIEKNEIIE</sequence>
<dbReference type="RefSeq" id="WP_158552286.1">
    <property type="nucleotide sequence ID" value="NZ_CP060636.1"/>
</dbReference>
<evidence type="ECO:0000313" key="5">
    <source>
        <dbReference type="EMBL" id="QNM11392.1"/>
    </source>
</evidence>
<feature type="transmembrane region" description="Helical" evidence="2">
    <location>
        <begin position="32"/>
        <end position="53"/>
    </location>
</feature>
<keyword evidence="6" id="KW-1185">Reference proteome</keyword>
<evidence type="ECO:0000256" key="2">
    <source>
        <dbReference type="SAM" id="Phobius"/>
    </source>
</evidence>
<feature type="transmembrane region" description="Helical" evidence="2">
    <location>
        <begin position="65"/>
        <end position="82"/>
    </location>
</feature>
<dbReference type="KEGG" id="ehn:H9Q80_14195"/>
<dbReference type="AlphaFoldDB" id="A0A7G9GKR0"/>
<dbReference type="InterPro" id="IPR004474">
    <property type="entry name" value="LytR_CpsA_psr"/>
</dbReference>
<name>A0A7G9GKR0_9FIRM</name>
<evidence type="ECO:0000259" key="4">
    <source>
        <dbReference type="Pfam" id="PF09084"/>
    </source>
</evidence>
<reference evidence="5 6" key="1">
    <citation type="submission" date="2020-08" db="EMBL/GenBank/DDBJ databases">
        <authorList>
            <person name="Liu C."/>
            <person name="Sun Q."/>
        </authorList>
    </citation>
    <scope>NUCLEOTIDE SEQUENCE [LARGE SCALE GENOMIC DNA]</scope>
    <source>
        <strain evidence="5 6">NSJ-61</strain>
    </source>
</reference>
<dbReference type="SUPFAM" id="SSF53850">
    <property type="entry name" value="Periplasmic binding protein-like II"/>
    <property type="match status" value="1"/>
</dbReference>
<comment type="similarity">
    <text evidence="1">Belongs to the LytR/CpsA/Psr (LCP) family.</text>
</comment>
<dbReference type="Pfam" id="PF03816">
    <property type="entry name" value="LytR_cpsA_psr"/>
    <property type="match status" value="1"/>
</dbReference>
<dbReference type="Gene3D" id="3.40.190.10">
    <property type="entry name" value="Periplasmic binding protein-like II"/>
    <property type="match status" value="1"/>
</dbReference>
<gene>
    <name evidence="5" type="ORF">H9Q80_14195</name>
</gene>
<evidence type="ECO:0000256" key="1">
    <source>
        <dbReference type="ARBA" id="ARBA00006068"/>
    </source>
</evidence>
<dbReference type="Gene3D" id="3.40.630.190">
    <property type="entry name" value="LCP protein"/>
    <property type="match status" value="1"/>
</dbReference>
<dbReference type="NCBIfam" id="TIGR00350">
    <property type="entry name" value="lytR_cpsA_psr"/>
    <property type="match status" value="1"/>
</dbReference>
<feature type="transmembrane region" description="Helical" evidence="2">
    <location>
        <begin position="7"/>
        <end position="26"/>
    </location>
</feature>
<feature type="domain" description="SsuA/THI5-like" evidence="4">
    <location>
        <begin position="101"/>
        <end position="172"/>
    </location>
</feature>
<keyword evidence="2" id="KW-0812">Transmembrane</keyword>
<dbReference type="PANTHER" id="PTHR33392:SF6">
    <property type="entry name" value="POLYISOPRENYL-TEICHOIC ACID--PEPTIDOGLYCAN TEICHOIC ACID TRANSFERASE TAGU"/>
    <property type="match status" value="1"/>
</dbReference>